<dbReference type="Gene3D" id="1.25.40.10">
    <property type="entry name" value="Tetratricopeptide repeat domain"/>
    <property type="match status" value="1"/>
</dbReference>
<dbReference type="InterPro" id="IPR011990">
    <property type="entry name" value="TPR-like_helical_dom_sf"/>
</dbReference>
<dbReference type="EMBL" id="FQXU01000008">
    <property type="protein sequence ID" value="SHI21050.1"/>
    <property type="molecule type" value="Genomic_DNA"/>
</dbReference>
<evidence type="ECO:0000313" key="1">
    <source>
        <dbReference type="EMBL" id="SHI21050.1"/>
    </source>
</evidence>
<dbReference type="SUPFAM" id="SSF48452">
    <property type="entry name" value="TPR-like"/>
    <property type="match status" value="1"/>
</dbReference>
<name>A0A1M5ZA07_9CLOT</name>
<dbReference type="RefSeq" id="WP_073020146.1">
    <property type="nucleotide sequence ID" value="NZ_FQXU01000008.1"/>
</dbReference>
<evidence type="ECO:0000313" key="2">
    <source>
        <dbReference type="Proteomes" id="UP000184241"/>
    </source>
</evidence>
<protein>
    <recommendedName>
        <fullName evidence="3">Tetratricopeptide repeat-containing protein</fullName>
    </recommendedName>
</protein>
<evidence type="ECO:0008006" key="3">
    <source>
        <dbReference type="Google" id="ProtNLM"/>
    </source>
</evidence>
<proteinExistence type="predicted"/>
<organism evidence="1 2">
    <name type="scientific">Clostridium intestinale DSM 6191</name>
    <dbReference type="NCBI Taxonomy" id="1121320"/>
    <lineage>
        <taxon>Bacteria</taxon>
        <taxon>Bacillati</taxon>
        <taxon>Bacillota</taxon>
        <taxon>Clostridia</taxon>
        <taxon>Eubacteriales</taxon>
        <taxon>Clostridiaceae</taxon>
        <taxon>Clostridium</taxon>
    </lineage>
</organism>
<gene>
    <name evidence="1" type="ORF">SAMN02745941_02684</name>
</gene>
<reference evidence="1 2" key="1">
    <citation type="submission" date="2016-11" db="EMBL/GenBank/DDBJ databases">
        <authorList>
            <person name="Jaros S."/>
            <person name="Januszkiewicz K."/>
            <person name="Wedrychowicz H."/>
        </authorList>
    </citation>
    <scope>NUCLEOTIDE SEQUENCE [LARGE SCALE GENOMIC DNA]</scope>
    <source>
        <strain evidence="1 2">DSM 6191</strain>
    </source>
</reference>
<accession>A0A1M5ZA07</accession>
<dbReference type="Proteomes" id="UP000184241">
    <property type="component" value="Unassembled WGS sequence"/>
</dbReference>
<sequence>MNSYDKSNVYNEYIINAREYIKNHKYTEGKKELIKAISEDVENPIAYNLLGVIYEYLMDKSRAIKFYRVSYYFDQLYEPANNNLNRMSQFWDYKGRQVDLGEGSR</sequence>
<dbReference type="AlphaFoldDB" id="A0A1M5ZA07"/>